<name>A0A1V4AXT7_9BACT</name>
<dbReference type="AlphaFoldDB" id="A0A1V4AXT7"/>
<dbReference type="Proteomes" id="UP000189681">
    <property type="component" value="Unassembled WGS sequence"/>
</dbReference>
<gene>
    <name evidence="1" type="ORF">AYP45_00585</name>
</gene>
<sequence length="164" mass="18543">MSLKKKVVKVLENLSQDELHEARSCIDTLISNQEEPAAKPQKGKNKAAGTFSDLMRQERFYHIFTCKFKKVNELKKSASIGTVVDISKSGLRLKTKKKQIAVGSLLVIFPEKKEEVSILTISPAYDHDGNKIFAEVIRVKEFLEMSELGCKFLPRESLLFDLVV</sequence>
<organism evidence="1 2">
    <name type="scientific">Candidatus Brocadia carolinensis</name>
    <dbReference type="NCBI Taxonomy" id="1004156"/>
    <lineage>
        <taxon>Bacteria</taxon>
        <taxon>Pseudomonadati</taxon>
        <taxon>Planctomycetota</taxon>
        <taxon>Candidatus Brocadiia</taxon>
        <taxon>Candidatus Brocadiales</taxon>
        <taxon>Candidatus Brocadiaceae</taxon>
        <taxon>Candidatus Brocadia</taxon>
    </lineage>
</organism>
<proteinExistence type="predicted"/>
<reference evidence="1 2" key="1">
    <citation type="journal article" date="2017" name="Water Res.">
        <title>Discovery and metagenomic analysis of an anammox bacterial enrichment related to Candidatus "Brocadia caroliniensis" in a full-scale glycerol-fed nitritation-denitritation separate centrate treatment process.</title>
        <authorList>
            <person name="Park H."/>
            <person name="Brotto A.C."/>
            <person name="van Loosdrecht M.C."/>
            <person name="Chandran K."/>
        </authorList>
    </citation>
    <scope>NUCLEOTIDE SEQUENCE [LARGE SCALE GENOMIC DNA]</scope>
    <source>
        <strain evidence="1">26THWARD</strain>
    </source>
</reference>
<dbReference type="EMBL" id="AYTS01000006">
    <property type="protein sequence ID" value="OOP57938.1"/>
    <property type="molecule type" value="Genomic_DNA"/>
</dbReference>
<accession>A0A1V4AXT7</accession>
<comment type="caution">
    <text evidence="1">The sequence shown here is derived from an EMBL/GenBank/DDBJ whole genome shotgun (WGS) entry which is preliminary data.</text>
</comment>
<protein>
    <submittedName>
        <fullName evidence="1">Uncharacterized protein</fullName>
    </submittedName>
</protein>
<dbReference type="STRING" id="1004156.AYP45_00585"/>
<evidence type="ECO:0000313" key="2">
    <source>
        <dbReference type="Proteomes" id="UP000189681"/>
    </source>
</evidence>
<evidence type="ECO:0000313" key="1">
    <source>
        <dbReference type="EMBL" id="OOP57938.1"/>
    </source>
</evidence>